<proteinExistence type="predicted"/>
<name>A0ABU9B2B7_9BACT</name>
<gene>
    <name evidence="2" type="ORF">WKV53_26895</name>
</gene>
<dbReference type="EMBL" id="JBBUKT010000016">
    <property type="protein sequence ID" value="MEK7954174.1"/>
    <property type="molecule type" value="Genomic_DNA"/>
</dbReference>
<dbReference type="RefSeq" id="WP_341407942.1">
    <property type="nucleotide sequence ID" value="NZ_JBBUKT010000016.1"/>
</dbReference>
<keyword evidence="1" id="KW-0732">Signal</keyword>
<reference evidence="2 3" key="1">
    <citation type="submission" date="2024-04" db="EMBL/GenBank/DDBJ databases">
        <title>Luteolibacter sp. isolated from soil.</title>
        <authorList>
            <person name="An J."/>
        </authorList>
    </citation>
    <scope>NUCLEOTIDE SEQUENCE [LARGE SCALE GENOMIC DNA]</scope>
    <source>
        <strain evidence="2 3">Y139</strain>
    </source>
</reference>
<dbReference type="Pfam" id="PF05638">
    <property type="entry name" value="T6SS_HCP"/>
    <property type="match status" value="1"/>
</dbReference>
<dbReference type="PANTHER" id="PTHR36152:SF1">
    <property type="entry name" value="UBIQUITIN-LIKE DOMAIN-CONTAINING PROTEIN"/>
    <property type="match status" value="1"/>
</dbReference>
<feature type="signal peptide" evidence="1">
    <location>
        <begin position="1"/>
        <end position="21"/>
    </location>
</feature>
<accession>A0ABU9B2B7</accession>
<feature type="chain" id="PRO_5046709708" evidence="1">
    <location>
        <begin position="22"/>
        <end position="192"/>
    </location>
</feature>
<evidence type="ECO:0000313" key="2">
    <source>
        <dbReference type="EMBL" id="MEK7954174.1"/>
    </source>
</evidence>
<evidence type="ECO:0000313" key="3">
    <source>
        <dbReference type="Proteomes" id="UP001371305"/>
    </source>
</evidence>
<dbReference type="SUPFAM" id="SSF141452">
    <property type="entry name" value="Hcp1-like"/>
    <property type="match status" value="1"/>
</dbReference>
<dbReference type="InterPro" id="IPR008514">
    <property type="entry name" value="T6SS_Hcp"/>
</dbReference>
<evidence type="ECO:0000256" key="1">
    <source>
        <dbReference type="SAM" id="SignalP"/>
    </source>
</evidence>
<dbReference type="InterPro" id="IPR053165">
    <property type="entry name" value="HSI-I_assembly_Hcp1"/>
</dbReference>
<dbReference type="InterPro" id="IPR036624">
    <property type="entry name" value="Hcp1-lik_sf"/>
</dbReference>
<sequence>MSTLRPSRLSKTLALVPPAMALVAQHASGAFDAFIKLGDTIAGESTAQNHIDWIELKDVSWQVSRTITGTGASRTASTPAVSELTITKTLDRASTGIFLNAVGPVNGAIPTVTMELVDSHATGNNGIFYRLTLSNVMVSSQKNSSPQGADHPTETVTLNFTKIKVEYWYKDLDGVLHQGTTVQFDMAKGTAS</sequence>
<dbReference type="Gene3D" id="2.30.110.20">
    <property type="entry name" value="Hcp1-like"/>
    <property type="match status" value="1"/>
</dbReference>
<organism evidence="2 3">
    <name type="scientific">Luteolibacter soli</name>
    <dbReference type="NCBI Taxonomy" id="3135280"/>
    <lineage>
        <taxon>Bacteria</taxon>
        <taxon>Pseudomonadati</taxon>
        <taxon>Verrucomicrobiota</taxon>
        <taxon>Verrucomicrobiia</taxon>
        <taxon>Verrucomicrobiales</taxon>
        <taxon>Verrucomicrobiaceae</taxon>
        <taxon>Luteolibacter</taxon>
    </lineage>
</organism>
<comment type="caution">
    <text evidence="2">The sequence shown here is derived from an EMBL/GenBank/DDBJ whole genome shotgun (WGS) entry which is preliminary data.</text>
</comment>
<protein>
    <submittedName>
        <fullName evidence="2">Type VI secretion system tube protein Hcp</fullName>
    </submittedName>
</protein>
<keyword evidence="3" id="KW-1185">Reference proteome</keyword>
<dbReference type="Proteomes" id="UP001371305">
    <property type="component" value="Unassembled WGS sequence"/>
</dbReference>
<dbReference type="PANTHER" id="PTHR36152">
    <property type="entry name" value="CYTOPLASMIC PROTEIN-RELATED"/>
    <property type="match status" value="1"/>
</dbReference>